<evidence type="ECO:0000259" key="1">
    <source>
        <dbReference type="Pfam" id="PF00425"/>
    </source>
</evidence>
<dbReference type="PRINTS" id="PR00095">
    <property type="entry name" value="ANTSNTHASEI"/>
</dbReference>
<dbReference type="GO" id="GO:0000162">
    <property type="term" value="P:L-tryptophan biosynthetic process"/>
    <property type="evidence" value="ECO:0007669"/>
    <property type="project" value="TreeGrafter"/>
</dbReference>
<dbReference type="InterPro" id="IPR015890">
    <property type="entry name" value="Chorismate_C"/>
</dbReference>
<evidence type="ECO:0000313" key="3">
    <source>
        <dbReference type="Proteomes" id="UP000295741"/>
    </source>
</evidence>
<dbReference type="SUPFAM" id="SSF56322">
    <property type="entry name" value="ADC synthase"/>
    <property type="match status" value="1"/>
</dbReference>
<name>A0A4R6IVM9_9BACT</name>
<dbReference type="EMBL" id="SNWP01000011">
    <property type="protein sequence ID" value="TDO26729.1"/>
    <property type="molecule type" value="Genomic_DNA"/>
</dbReference>
<sequence>MLNWANRFNICSFLDNHQYQSDDTSLECMVACGSIARLAPDAGFDELDVFLEMHKGQWIFGHISYDTKNKVEQLHSTHPDGIQFPDLFFFVPAVILQLQDHILTITCNDQNDPEEMYASIRSVTAAPSFTLPVTHIQPRLSKEAYIKTIEQLKQHIVRGDCYEINYCQEFYATDVAINPVSLYQQLTSISPNPFACYYKHESQHLLCASPERFLQKKGSRVISQPIKGTIRRNPDDSHADLMLLNELKESEKDKSENVMVVDLVRNDLSKICKEGSVTVSELFGIYSFPQVHQMISTVEGELENDLPFSSILKACFPMGSMTGAPKKRVMELIEQYEKTKRGLYSGTVGYFAPNGDFDFNVVIRSILYNATSKYLGYQVGGGITFYSDPVKEYEECLLKAAAIRKVLEAG</sequence>
<dbReference type="GO" id="GO:0046820">
    <property type="term" value="F:4-amino-4-deoxychorismate synthase activity"/>
    <property type="evidence" value="ECO:0007669"/>
    <property type="project" value="TreeGrafter"/>
</dbReference>
<feature type="domain" description="Chorismate-utilising enzyme C-terminal" evidence="1">
    <location>
        <begin position="142"/>
        <end position="399"/>
    </location>
</feature>
<gene>
    <name evidence="2" type="ORF">BC659_2038</name>
</gene>
<dbReference type="InterPro" id="IPR019999">
    <property type="entry name" value="Anth_synth_I-like"/>
</dbReference>
<dbReference type="Gene3D" id="3.60.120.10">
    <property type="entry name" value="Anthranilate synthase"/>
    <property type="match status" value="1"/>
</dbReference>
<accession>A0A4R6IVM9</accession>
<dbReference type="PANTHER" id="PTHR11236:SF50">
    <property type="entry name" value="AMINODEOXYCHORISMATE SYNTHASE COMPONENT 1"/>
    <property type="match status" value="1"/>
</dbReference>
<dbReference type="PANTHER" id="PTHR11236">
    <property type="entry name" value="AMINOBENZOATE/ANTHRANILATE SYNTHASE"/>
    <property type="match status" value="1"/>
</dbReference>
<comment type="caution">
    <text evidence="2">The sequence shown here is derived from an EMBL/GenBank/DDBJ whole genome shotgun (WGS) entry which is preliminary data.</text>
</comment>
<organism evidence="2 3">
    <name type="scientific">Sediminibacterium goheungense</name>
    <dbReference type="NCBI Taxonomy" id="1086393"/>
    <lineage>
        <taxon>Bacteria</taxon>
        <taxon>Pseudomonadati</taxon>
        <taxon>Bacteroidota</taxon>
        <taxon>Chitinophagia</taxon>
        <taxon>Chitinophagales</taxon>
        <taxon>Chitinophagaceae</taxon>
        <taxon>Sediminibacterium</taxon>
    </lineage>
</organism>
<dbReference type="OrthoDB" id="9803598at2"/>
<protein>
    <submittedName>
        <fullName evidence="2">Para-aminobenzoate synthetase component 1</fullName>
    </submittedName>
</protein>
<dbReference type="InterPro" id="IPR005801">
    <property type="entry name" value="ADC_synthase"/>
</dbReference>
<dbReference type="Proteomes" id="UP000295741">
    <property type="component" value="Unassembled WGS sequence"/>
</dbReference>
<dbReference type="Pfam" id="PF00425">
    <property type="entry name" value="Chorismate_bind"/>
    <property type="match status" value="1"/>
</dbReference>
<proteinExistence type="predicted"/>
<evidence type="ECO:0000313" key="2">
    <source>
        <dbReference type="EMBL" id="TDO26729.1"/>
    </source>
</evidence>
<dbReference type="RefSeq" id="WP_133474609.1">
    <property type="nucleotide sequence ID" value="NZ_SNWP01000011.1"/>
</dbReference>
<keyword evidence="3" id="KW-1185">Reference proteome</keyword>
<reference evidence="2 3" key="1">
    <citation type="submission" date="2019-03" db="EMBL/GenBank/DDBJ databases">
        <title>Genomic Encyclopedia of Archaeal and Bacterial Type Strains, Phase II (KMG-II): from individual species to whole genera.</title>
        <authorList>
            <person name="Goeker M."/>
        </authorList>
    </citation>
    <scope>NUCLEOTIDE SEQUENCE [LARGE SCALE GENOMIC DNA]</scope>
    <source>
        <strain evidence="2 3">DSM 28323</strain>
    </source>
</reference>
<dbReference type="AlphaFoldDB" id="A0A4R6IVM9"/>